<dbReference type="EMBL" id="AP011474">
    <property type="protein sequence ID" value="BAX25120.1"/>
    <property type="molecule type" value="Genomic_DNA"/>
</dbReference>
<evidence type="ECO:0000256" key="1">
    <source>
        <dbReference type="SAM" id="MobiDB-lite"/>
    </source>
</evidence>
<feature type="region of interest" description="Disordered" evidence="1">
    <location>
        <begin position="80"/>
        <end position="175"/>
    </location>
</feature>
<sequence length="175" mass="19436">MNRHQHQSSDLRSTCSKAAQSSSSDLGAVQNAEPVFFQQTIATMHDDTCCNNSLSVGRETPWVGSVFRRPLRRCACRIEAQPSHRKEADEAPPAAADEVGIHKVEEQPSHRKEADEALPAAADEAPLAVPTRSGFTRLRRSRRTGRATARHRRRGAARRCRRRQDSQGCLRSNGI</sequence>
<dbReference type="AlphaFoldDB" id="A0A1V1H185"/>
<feature type="compositionally biased region" description="Low complexity" evidence="1">
    <location>
        <begin position="117"/>
        <end position="136"/>
    </location>
</feature>
<proteinExistence type="predicted"/>
<gene>
    <name evidence="2" type="primary">OB_Ba0011H08.9</name>
</gene>
<feature type="region of interest" description="Disordered" evidence="1">
    <location>
        <begin position="1"/>
        <end position="26"/>
    </location>
</feature>
<feature type="compositionally biased region" description="Basic and acidic residues" evidence="1">
    <location>
        <begin position="99"/>
        <end position="115"/>
    </location>
</feature>
<name>A0A1V1H185_ORYBR</name>
<feature type="compositionally biased region" description="Basic residues" evidence="1">
    <location>
        <begin position="137"/>
        <end position="162"/>
    </location>
</feature>
<protein>
    <submittedName>
        <fullName evidence="2">Uncharacterized protein</fullName>
    </submittedName>
</protein>
<feature type="compositionally biased region" description="Polar residues" evidence="1">
    <location>
        <begin position="166"/>
        <end position="175"/>
    </location>
</feature>
<feature type="compositionally biased region" description="Low complexity" evidence="1">
    <location>
        <begin position="13"/>
        <end position="24"/>
    </location>
</feature>
<evidence type="ECO:0000313" key="2">
    <source>
        <dbReference type="EMBL" id="BAX25120.1"/>
    </source>
</evidence>
<reference evidence="2" key="1">
    <citation type="submission" date="2009-05" db="EMBL/GenBank/DDBJ databases">
        <title>Oryza sativa Japonica Group genomic DNA, chromosome 6, BAC clone:KMK0024M20, cultivar:Khau Mac Kho.</title>
        <authorList>
            <person name="Matsumoto T."/>
            <person name="Wu J."/>
            <person name="Kanamori H."/>
        </authorList>
    </citation>
    <scope>NUCLEOTIDE SEQUENCE</scope>
    <source>
        <strain evidence="2">IRGC 101232</strain>
    </source>
</reference>
<accession>A0A1V1H185</accession>
<organism evidence="2">
    <name type="scientific">Oryza brachyantha</name>
    <name type="common">malo sina</name>
    <dbReference type="NCBI Taxonomy" id="4533"/>
    <lineage>
        <taxon>Eukaryota</taxon>
        <taxon>Viridiplantae</taxon>
        <taxon>Streptophyta</taxon>
        <taxon>Embryophyta</taxon>
        <taxon>Tracheophyta</taxon>
        <taxon>Spermatophyta</taxon>
        <taxon>Magnoliopsida</taxon>
        <taxon>Liliopsida</taxon>
        <taxon>Poales</taxon>
        <taxon>Poaceae</taxon>
        <taxon>BOP clade</taxon>
        <taxon>Oryzoideae</taxon>
        <taxon>Oryzeae</taxon>
        <taxon>Oryzinae</taxon>
        <taxon>Oryza</taxon>
    </lineage>
</organism>